<dbReference type="InterPro" id="IPR011989">
    <property type="entry name" value="ARM-like"/>
</dbReference>
<dbReference type="RefSeq" id="XP_070059618.1">
    <property type="nucleotide sequence ID" value="XM_070203517.1"/>
</dbReference>
<reference evidence="6" key="1">
    <citation type="submission" date="2013-07" db="EMBL/GenBank/DDBJ databases">
        <authorList>
            <consortium name="The Broad Institute Genome Sequencing Platform"/>
            <person name="Cuomo C."/>
            <person name="Litvintseva A."/>
            <person name="Chen Y."/>
            <person name="Heitman J."/>
            <person name="Sun S."/>
            <person name="Springer D."/>
            <person name="Dromer F."/>
            <person name="Young S.K."/>
            <person name="Zeng Q."/>
            <person name="Gargeya S."/>
            <person name="Fitzgerald M."/>
            <person name="Abouelleil A."/>
            <person name="Alvarado L."/>
            <person name="Berlin A.M."/>
            <person name="Chapman S.B."/>
            <person name="Dewar J."/>
            <person name="Goldberg J."/>
            <person name="Griggs A."/>
            <person name="Gujja S."/>
            <person name="Hansen M."/>
            <person name="Howarth C."/>
            <person name="Imamovic A."/>
            <person name="Larimer J."/>
            <person name="McCowan C."/>
            <person name="Murphy C."/>
            <person name="Pearson M."/>
            <person name="Priest M."/>
            <person name="Roberts A."/>
            <person name="Saif S."/>
            <person name="Shea T."/>
            <person name="Sykes S."/>
            <person name="Wortman J."/>
            <person name="Nusbaum C."/>
            <person name="Birren B."/>
        </authorList>
    </citation>
    <scope>NUCLEOTIDE SEQUENCE</scope>
    <source>
        <strain evidence="6">CBS 10737</strain>
    </source>
</reference>
<organism evidence="6 7">
    <name type="scientific">Kwoniella pini CBS 10737</name>
    <dbReference type="NCBI Taxonomy" id="1296096"/>
    <lineage>
        <taxon>Eukaryota</taxon>
        <taxon>Fungi</taxon>
        <taxon>Dikarya</taxon>
        <taxon>Basidiomycota</taxon>
        <taxon>Agaricomycotina</taxon>
        <taxon>Tremellomycetes</taxon>
        <taxon>Tremellales</taxon>
        <taxon>Cryptococcaceae</taxon>
        <taxon>Kwoniella</taxon>
    </lineage>
</organism>
<feature type="domain" description="PUM-HD" evidence="5">
    <location>
        <begin position="244"/>
        <end position="596"/>
    </location>
</feature>
<dbReference type="PANTHER" id="PTHR12537">
    <property type="entry name" value="RNA BINDING PROTEIN PUMILIO-RELATED"/>
    <property type="match status" value="1"/>
</dbReference>
<dbReference type="Pfam" id="PF00806">
    <property type="entry name" value="PUF"/>
    <property type="match status" value="2"/>
</dbReference>
<dbReference type="AlphaFoldDB" id="A0AAJ8MT43"/>
<evidence type="ECO:0000256" key="2">
    <source>
        <dbReference type="PROSITE-ProRule" id="PRU00317"/>
    </source>
</evidence>
<accession>A0AAJ8MT43</accession>
<keyword evidence="3" id="KW-0175">Coiled coil</keyword>
<dbReference type="PROSITE" id="PS50302">
    <property type="entry name" value="PUM"/>
    <property type="match status" value="2"/>
</dbReference>
<evidence type="ECO:0000256" key="1">
    <source>
        <dbReference type="ARBA" id="ARBA00022737"/>
    </source>
</evidence>
<dbReference type="KEGG" id="kpin:30174127"/>
<dbReference type="EMBL" id="CP144529">
    <property type="protein sequence ID" value="WWC73461.1"/>
    <property type="molecule type" value="Genomic_DNA"/>
</dbReference>
<evidence type="ECO:0000256" key="3">
    <source>
        <dbReference type="SAM" id="Coils"/>
    </source>
</evidence>
<feature type="coiled-coil region" evidence="3">
    <location>
        <begin position="138"/>
        <end position="165"/>
    </location>
</feature>
<dbReference type="PROSITE" id="PS50303">
    <property type="entry name" value="PUM_HD"/>
    <property type="match status" value="1"/>
</dbReference>
<dbReference type="CDD" id="cd14686">
    <property type="entry name" value="bZIP"/>
    <property type="match status" value="1"/>
</dbReference>
<dbReference type="InterPro" id="IPR033133">
    <property type="entry name" value="PUM-HD"/>
</dbReference>
<dbReference type="Proteomes" id="UP000094020">
    <property type="component" value="Chromosome 11"/>
</dbReference>
<evidence type="ECO:0000313" key="7">
    <source>
        <dbReference type="Proteomes" id="UP000094020"/>
    </source>
</evidence>
<feature type="region of interest" description="Disordered" evidence="4">
    <location>
        <begin position="1"/>
        <end position="22"/>
    </location>
</feature>
<dbReference type="SUPFAM" id="SSF48371">
    <property type="entry name" value="ARM repeat"/>
    <property type="match status" value="1"/>
</dbReference>
<dbReference type="InterPro" id="IPR001313">
    <property type="entry name" value="Pumilio_RNA-bd_rpt"/>
</dbReference>
<gene>
    <name evidence="6" type="ORF">I206_107431</name>
</gene>
<dbReference type="PANTHER" id="PTHR12537:SF12">
    <property type="entry name" value="MATERNAL PROTEIN PUMILIO"/>
    <property type="match status" value="1"/>
</dbReference>
<protein>
    <recommendedName>
        <fullName evidence="5">PUM-HD domain-containing protein</fullName>
    </recommendedName>
</protein>
<keyword evidence="1" id="KW-0677">Repeat</keyword>
<dbReference type="GO" id="GO:0003730">
    <property type="term" value="F:mRNA 3'-UTR binding"/>
    <property type="evidence" value="ECO:0007669"/>
    <property type="project" value="TreeGrafter"/>
</dbReference>
<evidence type="ECO:0000259" key="5">
    <source>
        <dbReference type="PROSITE" id="PS50303"/>
    </source>
</evidence>
<reference evidence="6" key="2">
    <citation type="submission" date="2024-02" db="EMBL/GenBank/DDBJ databases">
        <title>Comparative genomics of Cryptococcus and Kwoniella reveals pathogenesis evolution and contrasting modes of karyotype evolution via chromosome fusion or intercentromeric recombination.</title>
        <authorList>
            <person name="Coelho M.A."/>
            <person name="David-Palma M."/>
            <person name="Shea T."/>
            <person name="Bowers K."/>
            <person name="McGinley-Smith S."/>
            <person name="Mohammad A.W."/>
            <person name="Gnirke A."/>
            <person name="Yurkov A.M."/>
            <person name="Nowrousian M."/>
            <person name="Sun S."/>
            <person name="Cuomo C.A."/>
            <person name="Heitman J."/>
        </authorList>
    </citation>
    <scope>NUCLEOTIDE SEQUENCE</scope>
    <source>
        <strain evidence="6">CBS 10737</strain>
    </source>
</reference>
<keyword evidence="7" id="KW-1185">Reference proteome</keyword>
<feature type="repeat" description="Pumilio" evidence="2">
    <location>
        <begin position="346"/>
        <end position="383"/>
    </location>
</feature>
<feature type="repeat" description="Pumilio" evidence="2">
    <location>
        <begin position="458"/>
        <end position="495"/>
    </location>
</feature>
<sequence>MTFQPFTSSTWTPPNLEPSSHSIAGQSSVYLRNTPSDTPPSEVASPIVATPISNHEQAIWSDKYIGVSASNIGKMSTHSGGYGEQRRVLGDLPLQPNQISPHALASPFMPGVNNGAWGPPLPLKNGHQSRAQPQKQRQISLEERLAQAEARVRQLTLENQRLKERNVNDFAVDPPLYTSPPVSSRSSMIFDNSISSFTTTGHGHVAGLGIQRFEDPPIFYEPSRLASGIDDQLDKAYYSPPPHLVGPILQGSFNFADMPNEFIRPIVWIIAHRIPKSSSESSGLKAAVNALASRLGLPRGNDTTRILVRSIIQWAKPLCFTSCGNYLCQQLLDRADMQDKAAFIREIQDDIIPIASDKFGTHVLCKAIMIKELEQPISDSLINFGIFDSMKTGARRLWREYLEKSRQARQFDIFVKINAEMIGRWSELACINEHGSIAVQQVFEVFGSQELMEPAFKEILDDIAKVANNQFGHFAITKLIGYPQLHRRTCEAILNYYPPVAVTHHGVNFAKIALTEGGRGSIVKYVDAICSHNDGRTPGIVAIATSSIGKAHLTFVLSCLTPAEHVRVRQTCRAYSTTLRNSQSGNDLLRSLGLMHTLGARHREGNS</sequence>
<evidence type="ECO:0000313" key="6">
    <source>
        <dbReference type="EMBL" id="WWC73461.1"/>
    </source>
</evidence>
<name>A0AAJ8MT43_9TREE</name>
<dbReference type="InterPro" id="IPR016024">
    <property type="entry name" value="ARM-type_fold"/>
</dbReference>
<dbReference type="GeneID" id="30174127"/>
<proteinExistence type="predicted"/>
<evidence type="ECO:0000256" key="4">
    <source>
        <dbReference type="SAM" id="MobiDB-lite"/>
    </source>
</evidence>
<dbReference type="SMART" id="SM00025">
    <property type="entry name" value="Pumilio"/>
    <property type="match status" value="4"/>
</dbReference>
<dbReference type="GO" id="GO:0005737">
    <property type="term" value="C:cytoplasm"/>
    <property type="evidence" value="ECO:0007669"/>
    <property type="project" value="TreeGrafter"/>
</dbReference>
<dbReference type="Gene3D" id="1.25.10.10">
    <property type="entry name" value="Leucine-rich Repeat Variant"/>
    <property type="match status" value="1"/>
</dbReference>
<dbReference type="GO" id="GO:0010608">
    <property type="term" value="P:post-transcriptional regulation of gene expression"/>
    <property type="evidence" value="ECO:0007669"/>
    <property type="project" value="TreeGrafter"/>
</dbReference>